<protein>
    <submittedName>
        <fullName evidence="3">CLUMA_CG000011, isoform A</fullName>
    </submittedName>
</protein>
<keyword evidence="1" id="KW-0175">Coiled coil</keyword>
<reference evidence="3 4" key="1">
    <citation type="submission" date="2015-04" db="EMBL/GenBank/DDBJ databases">
        <authorList>
            <person name="Syromyatnikov M.Y."/>
            <person name="Popov V.N."/>
        </authorList>
    </citation>
    <scope>NUCLEOTIDE SEQUENCE [LARGE SCALE GENOMIC DNA]</scope>
</reference>
<sequence>MEEKKQNLKRQIEEKTELQNILSKQLKEIATKYFDLLKENEEKELSMTYKNKDRELYHQLLTKEAAKLLERENASINQNSFETLDNTDNMDTFDFSSRYENLIGMLKHCRENFSEEAIATKTEKVKKDIEEVFAKSIRQKQLNEEMKQELLEGNDNSNAVTLAMKKKELEMISNKEKSTKTRIRTLKTRLDHIKSKIEKKEKGNLLNSAIELPPLEPEQYFSQPIEEDAEHTAKQTKDPKTQ</sequence>
<evidence type="ECO:0000256" key="1">
    <source>
        <dbReference type="SAM" id="Coils"/>
    </source>
</evidence>
<gene>
    <name evidence="3" type="ORF">CLUMA_CG000011</name>
</gene>
<keyword evidence="4" id="KW-1185">Reference proteome</keyword>
<proteinExistence type="predicted"/>
<name>A0A1J1HF52_9DIPT</name>
<dbReference type="AlphaFoldDB" id="A0A1J1HF52"/>
<evidence type="ECO:0000313" key="3">
    <source>
        <dbReference type="EMBL" id="CRK86459.1"/>
    </source>
</evidence>
<evidence type="ECO:0000313" key="4">
    <source>
        <dbReference type="Proteomes" id="UP000183832"/>
    </source>
</evidence>
<evidence type="ECO:0000256" key="2">
    <source>
        <dbReference type="SAM" id="MobiDB-lite"/>
    </source>
</evidence>
<dbReference type="EMBL" id="CVRI01000001">
    <property type="protein sequence ID" value="CRK86459.1"/>
    <property type="molecule type" value="Genomic_DNA"/>
</dbReference>
<organism evidence="3 4">
    <name type="scientific">Clunio marinus</name>
    <dbReference type="NCBI Taxonomy" id="568069"/>
    <lineage>
        <taxon>Eukaryota</taxon>
        <taxon>Metazoa</taxon>
        <taxon>Ecdysozoa</taxon>
        <taxon>Arthropoda</taxon>
        <taxon>Hexapoda</taxon>
        <taxon>Insecta</taxon>
        <taxon>Pterygota</taxon>
        <taxon>Neoptera</taxon>
        <taxon>Endopterygota</taxon>
        <taxon>Diptera</taxon>
        <taxon>Nematocera</taxon>
        <taxon>Chironomoidea</taxon>
        <taxon>Chironomidae</taxon>
        <taxon>Clunio</taxon>
    </lineage>
</organism>
<feature type="coiled-coil region" evidence="1">
    <location>
        <begin position="1"/>
        <end position="28"/>
    </location>
</feature>
<accession>A0A1J1HF52</accession>
<feature type="compositionally biased region" description="Basic and acidic residues" evidence="2">
    <location>
        <begin position="230"/>
        <end position="242"/>
    </location>
</feature>
<dbReference type="Proteomes" id="UP000183832">
    <property type="component" value="Unassembled WGS sequence"/>
</dbReference>
<feature type="region of interest" description="Disordered" evidence="2">
    <location>
        <begin position="213"/>
        <end position="242"/>
    </location>
</feature>